<reference evidence="1" key="2">
    <citation type="submission" date="2023-04" db="EMBL/GenBank/DDBJ databases">
        <authorList>
            <person name="Bu L."/>
            <person name="Lu L."/>
            <person name="Laidemitt M.R."/>
            <person name="Zhang S.M."/>
            <person name="Mutuku M."/>
            <person name="Mkoji G."/>
            <person name="Steinauer M."/>
            <person name="Loker E.S."/>
        </authorList>
    </citation>
    <scope>NUCLEOTIDE SEQUENCE</scope>
    <source>
        <strain evidence="1">KasaAsao</strain>
        <tissue evidence="1">Whole Snail</tissue>
    </source>
</reference>
<evidence type="ECO:0000313" key="2">
    <source>
        <dbReference type="Proteomes" id="UP001233172"/>
    </source>
</evidence>
<comment type="caution">
    <text evidence="1">The sequence shown here is derived from an EMBL/GenBank/DDBJ whole genome shotgun (WGS) entry which is preliminary data.</text>
</comment>
<protein>
    <submittedName>
        <fullName evidence="1">Uncharacterized protein</fullName>
    </submittedName>
</protein>
<evidence type="ECO:0000313" key="1">
    <source>
        <dbReference type="EMBL" id="KAK0054088.1"/>
    </source>
</evidence>
<sequence>MTGSMPMELHGGGQNWDRNLKFCFYDQTLLRSTGSGSFDALQKIIRESVIHG</sequence>
<reference evidence="1" key="1">
    <citation type="journal article" date="2023" name="PLoS Negl. Trop. Dis.">
        <title>A genome sequence for Biomphalaria pfeifferi, the major vector snail for the human-infecting parasite Schistosoma mansoni.</title>
        <authorList>
            <person name="Bu L."/>
            <person name="Lu L."/>
            <person name="Laidemitt M.R."/>
            <person name="Zhang S.M."/>
            <person name="Mutuku M."/>
            <person name="Mkoji G."/>
            <person name="Steinauer M."/>
            <person name="Loker E.S."/>
        </authorList>
    </citation>
    <scope>NUCLEOTIDE SEQUENCE</scope>
    <source>
        <strain evidence="1">KasaAsao</strain>
    </source>
</reference>
<accession>A0AAD8BGB8</accession>
<proteinExistence type="predicted"/>
<feature type="non-terminal residue" evidence="1">
    <location>
        <position position="52"/>
    </location>
</feature>
<name>A0AAD8BGB8_BIOPF</name>
<keyword evidence="2" id="KW-1185">Reference proteome</keyword>
<dbReference type="EMBL" id="JASAOG010000081">
    <property type="protein sequence ID" value="KAK0054088.1"/>
    <property type="molecule type" value="Genomic_DNA"/>
</dbReference>
<dbReference type="AlphaFoldDB" id="A0AAD8BGB8"/>
<gene>
    <name evidence="1" type="ORF">Bpfe_016579</name>
</gene>
<dbReference type="Proteomes" id="UP001233172">
    <property type="component" value="Unassembled WGS sequence"/>
</dbReference>
<organism evidence="1 2">
    <name type="scientific">Biomphalaria pfeifferi</name>
    <name type="common">Bloodfluke planorb</name>
    <name type="synonym">Freshwater snail</name>
    <dbReference type="NCBI Taxonomy" id="112525"/>
    <lineage>
        <taxon>Eukaryota</taxon>
        <taxon>Metazoa</taxon>
        <taxon>Spiralia</taxon>
        <taxon>Lophotrochozoa</taxon>
        <taxon>Mollusca</taxon>
        <taxon>Gastropoda</taxon>
        <taxon>Heterobranchia</taxon>
        <taxon>Euthyneura</taxon>
        <taxon>Panpulmonata</taxon>
        <taxon>Hygrophila</taxon>
        <taxon>Lymnaeoidea</taxon>
        <taxon>Planorbidae</taxon>
        <taxon>Biomphalaria</taxon>
    </lineage>
</organism>